<dbReference type="EMBL" id="BSVB01000001">
    <property type="protein sequence ID" value="GMA96482.1"/>
    <property type="molecule type" value="Genomic_DNA"/>
</dbReference>
<evidence type="ECO:0000313" key="4">
    <source>
        <dbReference type="Proteomes" id="UP001157034"/>
    </source>
</evidence>
<proteinExistence type="predicted"/>
<evidence type="ECO:0000313" key="3">
    <source>
        <dbReference type="EMBL" id="GMA96482.1"/>
    </source>
</evidence>
<sequence length="964" mass="97719">MFAAGALATVFCAPAVAQADTGGGATTFSFESDAVGSVPAGCTTPAGRAAATVSDERAHDGSHSLRIHDTSSSALVVSNCENVTQQGAEMSLEIYPVNALSVMIDIDGVASKGPTNIDGTAVFHLRVQANGAMGWYSGTGWQSLAPAGTVAAGRWSLIQLAVPSDNSSVYVGVNGTDVASAGPATGSDNPIRAITGFGFASSGTAAVGDDAFVDSVTFGPLTDTEPGVPPTRDFTPGAVDGLESDAVGSVPSGCGTPVGSVAPTVSAERAHAGRHSVRVTDTSPTSQALLTCATPAVQGAYLSFEMYPVAVKGFAFDITGSALIGAALPGGAVFHLRLGADGALSWDQLGAWYPLAPAGTVPIGRWSHVQLSVPVDDQAVHVTVDGTYVGSGGPAIGNNSSRHDEITAITGFAFASAGPVGVGDDVFVDDVTFGPVADTPTAALGTAPFEVGLPATIDAVGQVQLPTSDVVVPHGDGQRILADYPAHSDASNTNGNRMAYSDDGGVTWASDQQSNPMPDAPSFFLTRLRDGGILAVDYHTYMTPDSGDLQSEVDTAVSHDGGATWTVRSGILTTPQPMRTISSVTDRPGSPLGGFVLVHSVVEDADGTLYQTGYGYYAPDVRYRSVLLVSHDGGVDWSIQGTIASDDPAMDATSGYQGPCEAVIERLADGSLLAVMRQGSYLPMTYARSTDDGRTWTAQKQVATGPSAQPLYSVYPTMELMPTGELVLLAGRPGMVMTVSKDGRGDDWSTPVGIDYTNSENGVFTALDSATVLVLGDRGRVTPWQVWARAVGVDAPCTQVVTGVHNGPLSAGAGGLCLDHATVNGSVTVSDGGRLIVQGSAIRGPLRTSGASVVSLCGSTVSGTTTLTGTVGNVSVGDTIRGCDPDTLTGALSIGATHGRVVVDRAEVTGPVAITGTRGAMAAVLSGVVVHGPLSCTGNSIAPTDSAVPDTVDGPSRGQCAALG</sequence>
<dbReference type="RefSeq" id="WP_284255048.1">
    <property type="nucleotide sequence ID" value="NZ_BSVB01000001.1"/>
</dbReference>
<dbReference type="InterPro" id="IPR011040">
    <property type="entry name" value="Sialidase"/>
</dbReference>
<feature type="domain" description="Sialidase" evidence="2">
    <location>
        <begin position="551"/>
        <end position="755"/>
    </location>
</feature>
<gene>
    <name evidence="3" type="ORF">GCM10025881_33060</name>
</gene>
<feature type="signal peptide" evidence="1">
    <location>
        <begin position="1"/>
        <end position="19"/>
    </location>
</feature>
<accession>A0ABQ6KD33</accession>
<dbReference type="InterPro" id="IPR036278">
    <property type="entry name" value="Sialidase_sf"/>
</dbReference>
<dbReference type="Gene3D" id="2.60.120.200">
    <property type="match status" value="1"/>
</dbReference>
<name>A0ABQ6KD33_9MICO</name>
<organism evidence="3 4">
    <name type="scientific">Pseudolysinimonas kribbensis</name>
    <dbReference type="NCBI Taxonomy" id="433641"/>
    <lineage>
        <taxon>Bacteria</taxon>
        <taxon>Bacillati</taxon>
        <taxon>Actinomycetota</taxon>
        <taxon>Actinomycetes</taxon>
        <taxon>Micrococcales</taxon>
        <taxon>Microbacteriaceae</taxon>
        <taxon>Pseudolysinimonas</taxon>
    </lineage>
</organism>
<reference evidence="4" key="1">
    <citation type="journal article" date="2019" name="Int. J. Syst. Evol. Microbiol.">
        <title>The Global Catalogue of Microorganisms (GCM) 10K type strain sequencing project: providing services to taxonomists for standard genome sequencing and annotation.</title>
        <authorList>
            <consortium name="The Broad Institute Genomics Platform"/>
            <consortium name="The Broad Institute Genome Sequencing Center for Infectious Disease"/>
            <person name="Wu L."/>
            <person name="Ma J."/>
        </authorList>
    </citation>
    <scope>NUCLEOTIDE SEQUENCE [LARGE SCALE GENOMIC DNA]</scope>
    <source>
        <strain evidence="4">NBRC 108894</strain>
    </source>
</reference>
<dbReference type="Proteomes" id="UP001157034">
    <property type="component" value="Unassembled WGS sequence"/>
</dbReference>
<dbReference type="Gene3D" id="2.120.10.10">
    <property type="match status" value="2"/>
</dbReference>
<keyword evidence="4" id="KW-1185">Reference proteome</keyword>
<protein>
    <recommendedName>
        <fullName evidence="2">Sialidase domain-containing protein</fullName>
    </recommendedName>
</protein>
<evidence type="ECO:0000256" key="1">
    <source>
        <dbReference type="SAM" id="SignalP"/>
    </source>
</evidence>
<dbReference type="Pfam" id="PF13088">
    <property type="entry name" value="BNR_2"/>
    <property type="match status" value="1"/>
</dbReference>
<feature type="chain" id="PRO_5047322457" description="Sialidase domain-containing protein" evidence="1">
    <location>
        <begin position="20"/>
        <end position="964"/>
    </location>
</feature>
<dbReference type="SUPFAM" id="SSF50939">
    <property type="entry name" value="Sialidases"/>
    <property type="match status" value="1"/>
</dbReference>
<dbReference type="CDD" id="cd15482">
    <property type="entry name" value="Sialidase_non-viral"/>
    <property type="match status" value="1"/>
</dbReference>
<comment type="caution">
    <text evidence="3">The sequence shown here is derived from an EMBL/GenBank/DDBJ whole genome shotgun (WGS) entry which is preliminary data.</text>
</comment>
<evidence type="ECO:0000259" key="2">
    <source>
        <dbReference type="Pfam" id="PF13088"/>
    </source>
</evidence>
<keyword evidence="1" id="KW-0732">Signal</keyword>